<organism evidence="2 3">
    <name type="scientific">Butyribacter intestini</name>
    <dbReference type="NCBI Taxonomy" id="1703332"/>
    <lineage>
        <taxon>Bacteria</taxon>
        <taxon>Bacillati</taxon>
        <taxon>Bacillota</taxon>
        <taxon>Clostridia</taxon>
        <taxon>Lachnospirales</taxon>
        <taxon>Lachnospiraceae</taxon>
        <taxon>Butyribacter</taxon>
    </lineage>
</organism>
<gene>
    <name evidence="2" type="ORF">APZ18_00055</name>
</gene>
<reference evidence="2 3" key="1">
    <citation type="submission" date="2015-10" db="EMBL/GenBank/DDBJ databases">
        <title>Butyribacter intestini gen. nov., sp. nov., a butyric acid-producing bacterium of the family Lachnospiraceae isolated from the human faeces.</title>
        <authorList>
            <person name="Zou Y."/>
            <person name="Xue W."/>
            <person name="Luo G."/>
            <person name="Lv M."/>
        </authorList>
    </citation>
    <scope>NUCLEOTIDE SEQUENCE [LARGE SCALE GENOMIC DNA]</scope>
    <source>
        <strain evidence="2 3">TF01-11</strain>
    </source>
</reference>
<evidence type="ECO:0000313" key="3">
    <source>
        <dbReference type="Proteomes" id="UP000050833"/>
    </source>
</evidence>
<dbReference type="Proteomes" id="UP000050833">
    <property type="component" value="Unassembled WGS sequence"/>
</dbReference>
<evidence type="ECO:0000313" key="2">
    <source>
        <dbReference type="EMBL" id="KQC85647.1"/>
    </source>
</evidence>
<name>A0AAW3JSU5_9FIRM</name>
<keyword evidence="1" id="KW-1133">Transmembrane helix</keyword>
<keyword evidence="1" id="KW-0472">Membrane</keyword>
<evidence type="ECO:0008006" key="4">
    <source>
        <dbReference type="Google" id="ProtNLM"/>
    </source>
</evidence>
<evidence type="ECO:0000256" key="1">
    <source>
        <dbReference type="SAM" id="Phobius"/>
    </source>
</evidence>
<proteinExistence type="predicted"/>
<accession>A0AAW3JSU5</accession>
<comment type="caution">
    <text evidence="2">The sequence shown here is derived from an EMBL/GenBank/DDBJ whole genome shotgun (WGS) entry which is preliminary data.</text>
</comment>
<protein>
    <recommendedName>
        <fullName evidence="4">Anti-sigma factor</fullName>
    </recommendedName>
</protein>
<keyword evidence="3" id="KW-1185">Reference proteome</keyword>
<feature type="transmembrane region" description="Helical" evidence="1">
    <location>
        <begin position="35"/>
        <end position="55"/>
    </location>
</feature>
<keyword evidence="1" id="KW-0812">Transmembrane</keyword>
<dbReference type="AlphaFoldDB" id="A0AAW3JSU5"/>
<sequence>MNMDKLYCIGYIDDELIEKADKYISKKKKCTFKKLTALAASFITIFLIFAALISFKNKNTITAYAYVTNEKITSTAAVIKTGTISDSGEMKGHQLIFYILGENIEKIRFSCKNQQLDFKDWTEKRNEYANAQNFEISYGNNKKEYKYLTISWIPNKTISELSDNENAKIKNLAKELKEDIIVMEVTFKNGNTATKAISISLSDNGKFLASFSDYKIKKTDKFVRRSNDKPLNSTYIDKNENTNKISSIKNERKSVYKLSKKQIKKAEIAAIRYYSKTIFTVNYIKFDKKGSAKLHGKKYQFIVNVSKEGIIQNPDRMIILKKNRKGIWKVTNEGY</sequence>
<dbReference type="EMBL" id="LLKB01000001">
    <property type="protein sequence ID" value="KQC85647.1"/>
    <property type="molecule type" value="Genomic_DNA"/>
</dbReference>
<dbReference type="RefSeq" id="WP_055940387.1">
    <property type="nucleotide sequence ID" value="NZ_JAQDCV010000006.1"/>
</dbReference>